<dbReference type="RefSeq" id="WP_095552945.1">
    <property type="nucleotide sequence ID" value="NZ_CP154474.1"/>
</dbReference>
<reference evidence="2 3" key="1">
    <citation type="submission" date="2017-08" db="EMBL/GenBank/DDBJ databases">
        <title>WGS of Clinical strains of the CDC Group NO-1 linked to zoonotic infections in humans.</title>
        <authorList>
            <person name="Bernier A.-M."/>
            <person name="Bernard K."/>
        </authorList>
    </citation>
    <scope>NUCLEOTIDE SEQUENCE [LARGE SCALE GENOMIC DNA]</scope>
    <source>
        <strain evidence="2 3">NML120219</strain>
    </source>
</reference>
<dbReference type="AlphaFoldDB" id="A0A2A2AQD1"/>
<dbReference type="EMBL" id="NSJE01000040">
    <property type="protein sequence ID" value="PAT39904.1"/>
    <property type="molecule type" value="Genomic_DNA"/>
</dbReference>
<evidence type="ECO:0000313" key="2">
    <source>
        <dbReference type="EMBL" id="PAT39904.1"/>
    </source>
</evidence>
<accession>A0A2A2AQD1</accession>
<evidence type="ECO:0000313" key="3">
    <source>
        <dbReference type="Proteomes" id="UP000218439"/>
    </source>
</evidence>
<dbReference type="Proteomes" id="UP000218439">
    <property type="component" value="Unassembled WGS sequence"/>
</dbReference>
<comment type="caution">
    <text evidence="2">The sequence shown here is derived from an EMBL/GenBank/DDBJ whole genome shotgun (WGS) entry which is preliminary data.</text>
</comment>
<proteinExistence type="predicted"/>
<evidence type="ECO:0000256" key="1">
    <source>
        <dbReference type="SAM" id="MobiDB-lite"/>
    </source>
</evidence>
<sequence>MSSPITIIHTGHAAHTVTIVGVPGPAGPPGPPGSSSGGAPLISSDADNRIKAGSDGGLHVADTLSDPVAYYILAKS</sequence>
<name>A0A2A2AQD1_9BURK</name>
<protein>
    <submittedName>
        <fullName evidence="2">Uncharacterized protein</fullName>
    </submittedName>
</protein>
<feature type="region of interest" description="Disordered" evidence="1">
    <location>
        <begin position="21"/>
        <end position="50"/>
    </location>
</feature>
<organism evidence="2 3">
    <name type="scientific">Vandammella animalimorsus</name>
    <dbReference type="NCBI Taxonomy" id="2029117"/>
    <lineage>
        <taxon>Bacteria</taxon>
        <taxon>Pseudomonadati</taxon>
        <taxon>Pseudomonadota</taxon>
        <taxon>Betaproteobacteria</taxon>
        <taxon>Burkholderiales</taxon>
        <taxon>Comamonadaceae</taxon>
        <taxon>Vandammella</taxon>
    </lineage>
</organism>
<gene>
    <name evidence="2" type="ORF">CK621_14420</name>
</gene>